<protein>
    <submittedName>
        <fullName evidence="1">Uncharacterized protein</fullName>
    </submittedName>
</protein>
<accession>K0R2N0</accession>
<dbReference type="Proteomes" id="UP000266841">
    <property type="component" value="Unassembled WGS sequence"/>
</dbReference>
<name>K0R2N0_THAOC</name>
<keyword evidence="2" id="KW-1185">Reference proteome</keyword>
<proteinExistence type="predicted"/>
<organism evidence="1 2">
    <name type="scientific">Thalassiosira oceanica</name>
    <name type="common">Marine diatom</name>
    <dbReference type="NCBI Taxonomy" id="159749"/>
    <lineage>
        <taxon>Eukaryota</taxon>
        <taxon>Sar</taxon>
        <taxon>Stramenopiles</taxon>
        <taxon>Ochrophyta</taxon>
        <taxon>Bacillariophyta</taxon>
        <taxon>Coscinodiscophyceae</taxon>
        <taxon>Thalassiosirophycidae</taxon>
        <taxon>Thalassiosirales</taxon>
        <taxon>Thalassiosiraceae</taxon>
        <taxon>Thalassiosira</taxon>
    </lineage>
</organism>
<reference evidence="1 2" key="1">
    <citation type="journal article" date="2012" name="Genome Biol.">
        <title>Genome and low-iron response of an oceanic diatom adapted to chronic iron limitation.</title>
        <authorList>
            <person name="Lommer M."/>
            <person name="Specht M."/>
            <person name="Roy A.S."/>
            <person name="Kraemer L."/>
            <person name="Andreson R."/>
            <person name="Gutowska M.A."/>
            <person name="Wolf J."/>
            <person name="Bergner S.V."/>
            <person name="Schilhabel M.B."/>
            <person name="Klostermeier U.C."/>
            <person name="Beiko R.G."/>
            <person name="Rosenstiel P."/>
            <person name="Hippler M."/>
            <person name="Laroche J."/>
        </authorList>
    </citation>
    <scope>NUCLEOTIDE SEQUENCE [LARGE SCALE GENOMIC DNA]</scope>
    <source>
        <strain evidence="1 2">CCMP1005</strain>
    </source>
</reference>
<dbReference type="AlphaFoldDB" id="K0R2N0"/>
<sequence>LSWLRLGLALFGTADLLYITVVGNLSQFFAHLQLADEEGWNAAVAKRLLQRGVARRSTASFSEMMTTGKHTVEVSGNEYLRKVISGVKNELRKIINDCLSGEGGFSGLAHSLHSSSSSSGDGNSDNSNAHWVIEYSDDTVLGTTTDATGYAMSNETFSPHSNATEQLDQKKQQLVELCYITPAHLVFESTWMKPLRFALQLFPWSILSILVSELIVALHDRPG</sequence>
<gene>
    <name evidence="1" type="ORF">THAOC_34359</name>
</gene>
<feature type="non-terminal residue" evidence="1">
    <location>
        <position position="1"/>
    </location>
</feature>
<evidence type="ECO:0000313" key="2">
    <source>
        <dbReference type="Proteomes" id="UP000266841"/>
    </source>
</evidence>
<evidence type="ECO:0000313" key="1">
    <source>
        <dbReference type="EMBL" id="EJK46953.1"/>
    </source>
</evidence>
<comment type="caution">
    <text evidence="1">The sequence shown here is derived from an EMBL/GenBank/DDBJ whole genome shotgun (WGS) entry which is preliminary data.</text>
</comment>
<dbReference type="EMBL" id="AGNL01047443">
    <property type="protein sequence ID" value="EJK46953.1"/>
    <property type="molecule type" value="Genomic_DNA"/>
</dbReference>